<evidence type="ECO:0000313" key="2">
    <source>
        <dbReference type="EMBL" id="OBA23217.1"/>
    </source>
</evidence>
<dbReference type="AlphaFoldDB" id="A0A1A0HH62"/>
<protein>
    <submittedName>
        <fullName evidence="2">Uncharacterized protein</fullName>
    </submittedName>
</protein>
<gene>
    <name evidence="2" type="ORF">METBIDRAFT_102096</name>
</gene>
<dbReference type="RefSeq" id="XP_018713698.1">
    <property type="nucleotide sequence ID" value="XM_018853712.1"/>
</dbReference>
<organism evidence="2 3">
    <name type="scientific">Metschnikowia bicuspidata var. bicuspidata NRRL YB-4993</name>
    <dbReference type="NCBI Taxonomy" id="869754"/>
    <lineage>
        <taxon>Eukaryota</taxon>
        <taxon>Fungi</taxon>
        <taxon>Dikarya</taxon>
        <taxon>Ascomycota</taxon>
        <taxon>Saccharomycotina</taxon>
        <taxon>Pichiomycetes</taxon>
        <taxon>Metschnikowiaceae</taxon>
        <taxon>Metschnikowia</taxon>
    </lineage>
</organism>
<dbReference type="OrthoDB" id="4077571at2759"/>
<sequence>MKFTVLLCFCLTTISANIGPMEVNGRKLYPNLQSFASKEALVDSYLWTHLTHTSDDIIALTTAVFLEDSKTILVLAEPKARDLLSTGKELLGITKKSTINMIEIDLGSNIYSVGSDFFPLVTLSAENSSGQAAVEREVSQVYKIKFVPGVNRIFDLAALSVKAVLGVTLSSQRAEKETITCSANSGGKVQLQVSNRMLYFPQARTRKVKYVSKDKEFIEKEWEAVKSSVADEEHLGALFYEHFKLGKNRCVTNTSYFEDVASRNWLEWSEPYRLDV</sequence>
<dbReference type="EMBL" id="LXTC01000001">
    <property type="protein sequence ID" value="OBA23217.1"/>
    <property type="molecule type" value="Genomic_DNA"/>
</dbReference>
<evidence type="ECO:0000313" key="3">
    <source>
        <dbReference type="Proteomes" id="UP000092555"/>
    </source>
</evidence>
<keyword evidence="3" id="KW-1185">Reference proteome</keyword>
<feature type="signal peptide" evidence="1">
    <location>
        <begin position="1"/>
        <end position="16"/>
    </location>
</feature>
<accession>A0A1A0HH62</accession>
<dbReference type="Proteomes" id="UP000092555">
    <property type="component" value="Unassembled WGS sequence"/>
</dbReference>
<reference evidence="2 3" key="1">
    <citation type="submission" date="2016-05" db="EMBL/GenBank/DDBJ databases">
        <title>Comparative genomics of biotechnologically important yeasts.</title>
        <authorList>
            <consortium name="DOE Joint Genome Institute"/>
            <person name="Riley R."/>
            <person name="Haridas S."/>
            <person name="Wolfe K.H."/>
            <person name="Lopes M.R."/>
            <person name="Hittinger C.T."/>
            <person name="Goker M."/>
            <person name="Salamov A."/>
            <person name="Wisecaver J."/>
            <person name="Long T.M."/>
            <person name="Aerts A.L."/>
            <person name="Barry K."/>
            <person name="Choi C."/>
            <person name="Clum A."/>
            <person name="Coughlan A.Y."/>
            <person name="Deshpande S."/>
            <person name="Douglass A.P."/>
            <person name="Hanson S.J."/>
            <person name="Klenk H.-P."/>
            <person name="LaButti K."/>
            <person name="Lapidus A."/>
            <person name="Lindquist E."/>
            <person name="Lipzen A."/>
            <person name="Meier-kolthoff J.P."/>
            <person name="Ohm R.A."/>
            <person name="Otillar R.P."/>
            <person name="Pangilinan J."/>
            <person name="Peng Y."/>
            <person name="Rokas A."/>
            <person name="Rosa C.A."/>
            <person name="Scheuner C."/>
            <person name="Sibirny A.A."/>
            <person name="Slot J.C."/>
            <person name="Stielow J.B."/>
            <person name="Sun H."/>
            <person name="Kurtzman C.P."/>
            <person name="Blackwell M."/>
            <person name="Grigoriev I.V."/>
            <person name="Jeffries T.W."/>
        </authorList>
    </citation>
    <scope>NUCLEOTIDE SEQUENCE [LARGE SCALE GENOMIC DNA]</scope>
    <source>
        <strain evidence="2 3">NRRL YB-4993</strain>
    </source>
</reference>
<comment type="caution">
    <text evidence="2">The sequence shown here is derived from an EMBL/GenBank/DDBJ whole genome shotgun (WGS) entry which is preliminary data.</text>
</comment>
<keyword evidence="1" id="KW-0732">Signal</keyword>
<evidence type="ECO:0000256" key="1">
    <source>
        <dbReference type="SAM" id="SignalP"/>
    </source>
</evidence>
<proteinExistence type="predicted"/>
<name>A0A1A0HH62_9ASCO</name>
<feature type="chain" id="PRO_5008291839" evidence="1">
    <location>
        <begin position="17"/>
        <end position="276"/>
    </location>
</feature>
<dbReference type="GeneID" id="30026688"/>